<dbReference type="PANTHER" id="PTHR43433:SF8">
    <property type="entry name" value="BIFUNCTIONAL LIPASE_ADENYLATE CYCLASE LIPJ"/>
    <property type="match status" value="1"/>
</dbReference>
<keyword evidence="6" id="KW-1185">Reference proteome</keyword>
<dbReference type="PROSITE" id="PS01124">
    <property type="entry name" value="HTH_ARAC_FAMILY_2"/>
    <property type="match status" value="1"/>
</dbReference>
<keyword evidence="2" id="KW-0238">DNA-binding</keyword>
<dbReference type="OrthoDB" id="1410704at2"/>
<name>A0A5B7TTZ7_9FLAO</name>
<evidence type="ECO:0000259" key="4">
    <source>
        <dbReference type="PROSITE" id="PS01124"/>
    </source>
</evidence>
<accession>A0A5B7TTZ7</accession>
<dbReference type="InterPro" id="IPR029058">
    <property type="entry name" value="AB_hydrolase_fold"/>
</dbReference>
<evidence type="ECO:0000313" key="5">
    <source>
        <dbReference type="EMBL" id="QCX38596.1"/>
    </source>
</evidence>
<keyword evidence="5" id="KW-0378">Hydrolase</keyword>
<dbReference type="GO" id="GO:0043565">
    <property type="term" value="F:sequence-specific DNA binding"/>
    <property type="evidence" value="ECO:0007669"/>
    <property type="project" value="InterPro"/>
</dbReference>
<dbReference type="Gene3D" id="1.10.10.60">
    <property type="entry name" value="Homeodomain-like"/>
    <property type="match status" value="2"/>
</dbReference>
<gene>
    <name evidence="5" type="ORF">FF125_09185</name>
</gene>
<dbReference type="SUPFAM" id="SSF53474">
    <property type="entry name" value="alpha/beta-Hydrolases"/>
    <property type="match status" value="1"/>
</dbReference>
<dbReference type="GO" id="GO:0003700">
    <property type="term" value="F:DNA-binding transcription factor activity"/>
    <property type="evidence" value="ECO:0007669"/>
    <property type="project" value="InterPro"/>
</dbReference>
<evidence type="ECO:0000313" key="6">
    <source>
        <dbReference type="Proteomes" id="UP000306229"/>
    </source>
</evidence>
<dbReference type="RefSeq" id="WP_138949490.1">
    <property type="nucleotide sequence ID" value="NZ_CP040749.1"/>
</dbReference>
<proteinExistence type="predicted"/>
<protein>
    <submittedName>
        <fullName evidence="5">Alpha/beta fold hydrolase</fullName>
    </submittedName>
</protein>
<keyword evidence="1" id="KW-0805">Transcription regulation</keyword>
<dbReference type="PANTHER" id="PTHR43433">
    <property type="entry name" value="HYDROLASE, ALPHA/BETA FOLD FAMILY PROTEIN"/>
    <property type="match status" value="1"/>
</dbReference>
<dbReference type="PROSITE" id="PS00041">
    <property type="entry name" value="HTH_ARAC_FAMILY_1"/>
    <property type="match status" value="1"/>
</dbReference>
<dbReference type="SMART" id="SM00342">
    <property type="entry name" value="HTH_ARAC"/>
    <property type="match status" value="1"/>
</dbReference>
<feature type="domain" description="HTH araC/xylS-type" evidence="4">
    <location>
        <begin position="296"/>
        <end position="394"/>
    </location>
</feature>
<keyword evidence="3" id="KW-0804">Transcription</keyword>
<reference evidence="5 6" key="1">
    <citation type="submission" date="2019-05" db="EMBL/GenBank/DDBJ databases">
        <title>Algicella ahnfeltiae gen. nov., sp. nov., a novel marine bacterium of the family Flavobacteriaceae isolated from a red alga.</title>
        <authorList>
            <person name="Nedashkovskaya O.I."/>
            <person name="Kukhlevskiy A.D."/>
            <person name="Kim S.-G."/>
            <person name="Zhukova N.V."/>
            <person name="Mikhailov V.V."/>
        </authorList>
    </citation>
    <scope>NUCLEOTIDE SEQUENCE [LARGE SCALE GENOMIC DNA]</scope>
    <source>
        <strain evidence="5 6">10Alg115</strain>
    </source>
</reference>
<dbReference type="InterPro" id="IPR018060">
    <property type="entry name" value="HTH_AraC"/>
</dbReference>
<dbReference type="Gene3D" id="3.40.50.1820">
    <property type="entry name" value="alpha/beta hydrolase"/>
    <property type="match status" value="1"/>
</dbReference>
<dbReference type="Proteomes" id="UP000306229">
    <property type="component" value="Chromosome"/>
</dbReference>
<evidence type="ECO:0000256" key="1">
    <source>
        <dbReference type="ARBA" id="ARBA00023015"/>
    </source>
</evidence>
<dbReference type="EMBL" id="CP040749">
    <property type="protein sequence ID" value="QCX38596.1"/>
    <property type="molecule type" value="Genomic_DNA"/>
</dbReference>
<dbReference type="Pfam" id="PF12146">
    <property type="entry name" value="Hydrolase_4"/>
    <property type="match status" value="1"/>
</dbReference>
<dbReference type="AlphaFoldDB" id="A0A5B7TTZ7"/>
<evidence type="ECO:0000256" key="2">
    <source>
        <dbReference type="ARBA" id="ARBA00023125"/>
    </source>
</evidence>
<dbReference type="Pfam" id="PF12833">
    <property type="entry name" value="HTH_18"/>
    <property type="match status" value="1"/>
</dbReference>
<dbReference type="SUPFAM" id="SSF46689">
    <property type="entry name" value="Homeodomain-like"/>
    <property type="match status" value="1"/>
</dbReference>
<dbReference type="KEGG" id="fbe:FF125_09185"/>
<dbReference type="InterPro" id="IPR009057">
    <property type="entry name" value="Homeodomain-like_sf"/>
</dbReference>
<dbReference type="InterPro" id="IPR018062">
    <property type="entry name" value="HTH_AraC-typ_CS"/>
</dbReference>
<organism evidence="5 6">
    <name type="scientific">Aureibaculum algae</name>
    <dbReference type="NCBI Taxonomy" id="2584122"/>
    <lineage>
        <taxon>Bacteria</taxon>
        <taxon>Pseudomonadati</taxon>
        <taxon>Bacteroidota</taxon>
        <taxon>Flavobacteriia</taxon>
        <taxon>Flavobacteriales</taxon>
        <taxon>Flavobacteriaceae</taxon>
        <taxon>Aureibaculum</taxon>
    </lineage>
</organism>
<dbReference type="InterPro" id="IPR050471">
    <property type="entry name" value="AB_hydrolase"/>
</dbReference>
<dbReference type="GO" id="GO:0016787">
    <property type="term" value="F:hydrolase activity"/>
    <property type="evidence" value="ECO:0007669"/>
    <property type="project" value="UniProtKB-KW"/>
</dbReference>
<evidence type="ECO:0000256" key="3">
    <source>
        <dbReference type="ARBA" id="ARBA00023163"/>
    </source>
</evidence>
<sequence length="401" mass="45602">MKPKTNYTKSGDFNIAYQVIGEGSIDILYIPGWVSNIDMMWAEPRLAAFLTRLSLFSRLIIFDKRGTGLSDRSDEYSTMEERMDDINAVLDATNSKKAFLFSHSEGGSVSLLFSLNYPQKTIGVIGFGIFAKRRYSKDYPWAPTDEEREISNKAIEDNWAHGNLDGLKLLVPSLAHDSAFLDWLASYLRSGGSPKAALILHKQSVKIDVTGILGSIKVPTLLLFRKEDLDILVEEGRYLAEHIPNSQLVELNGKDHLFWTGDTYLILAEIEEFVTGIRPNKSEFQSTKQKSSKTGIDLGIVMSENFLYNLKVEEFAKLCGRSLSAFKRDFKNTFNTTPFRWLKAKRLEYAKTLLLESDLNVNQICYESGFKNNSHFIQSFKEKFKFTPNQYKSKSISKIHS</sequence>
<dbReference type="InterPro" id="IPR022742">
    <property type="entry name" value="Hydrolase_4"/>
</dbReference>